<feature type="transmembrane region" description="Helical" evidence="11">
    <location>
        <begin position="317"/>
        <end position="338"/>
    </location>
</feature>
<feature type="transmembrane region" description="Helical" evidence="11">
    <location>
        <begin position="213"/>
        <end position="235"/>
    </location>
</feature>
<comment type="caution">
    <text evidence="13">The sequence shown here is derived from an EMBL/GenBank/DDBJ whole genome shotgun (WGS) entry which is preliminary data.</text>
</comment>
<dbReference type="PANTHER" id="PTHR46925">
    <property type="entry name" value="G-PROTEIN COUPLED RECEPTOR TKR-1-RELATED"/>
    <property type="match status" value="1"/>
</dbReference>
<dbReference type="PROSITE" id="PS50262">
    <property type="entry name" value="G_PROTEIN_RECEP_F1_2"/>
    <property type="match status" value="1"/>
</dbReference>
<feature type="transmembrane region" description="Helical" evidence="11">
    <location>
        <begin position="101"/>
        <end position="125"/>
    </location>
</feature>
<evidence type="ECO:0000313" key="14">
    <source>
        <dbReference type="Proteomes" id="UP000494165"/>
    </source>
</evidence>
<comment type="similarity">
    <text evidence="2 10">Belongs to the G-protein coupled receptor 1 family.</text>
</comment>
<dbReference type="GO" id="GO:0005886">
    <property type="term" value="C:plasma membrane"/>
    <property type="evidence" value="ECO:0007669"/>
    <property type="project" value="UniProtKB-SubCell"/>
</dbReference>
<dbReference type="GO" id="GO:0004995">
    <property type="term" value="F:tachykinin receptor activity"/>
    <property type="evidence" value="ECO:0007669"/>
    <property type="project" value="InterPro"/>
</dbReference>
<evidence type="ECO:0000256" key="9">
    <source>
        <dbReference type="ARBA" id="ARBA00023224"/>
    </source>
</evidence>
<evidence type="ECO:0000256" key="4">
    <source>
        <dbReference type="ARBA" id="ARBA00022692"/>
    </source>
</evidence>
<keyword evidence="6 10" id="KW-0297">G-protein coupled receptor</keyword>
<dbReference type="CDD" id="cd15390">
    <property type="entry name" value="7tmA_TACR"/>
    <property type="match status" value="1"/>
</dbReference>
<keyword evidence="8 10" id="KW-0675">Receptor</keyword>
<sequence>MEEPSTDLWLNCTVRLMEADAELEAPLPRFGVFDPMENSSYLLRTLNASSQVLMAILSPLLDDEDNSLHPVRKKALLQFMSDCLYPAQQRPFALPWWQKTAWSVVFGAMLLVAVGGNTIVMWIVLAHRRMRSVTNYFLVNLSVSDLLMALLNCIFNFIYMIDSDWPFGATYCTVNNFVANVTVAASVFTLVAISFDRYVAIVKPLKRRMRKRWALFTVLSIWFLSSLLALPPLLYSTVYTTRYSNDETRTLCYLVWPDGVSPRSRLDYVYNIVFLTLTYLLPVAAMALCYWKMGRELWGTNEVTTQRQMARRRVVRMFLMIVCIFAVCWLPYHGYFIYAYHFREIAASSYVQHLYLAFYWLAMANAMVNPLVYYSMNHRFRAYFRRVVCCAPKLPVDPPRPAAATPVRWNRSTQETRLIHNGANNS</sequence>
<evidence type="ECO:0000256" key="2">
    <source>
        <dbReference type="ARBA" id="ARBA00010663"/>
    </source>
</evidence>
<evidence type="ECO:0000259" key="12">
    <source>
        <dbReference type="PROSITE" id="PS50262"/>
    </source>
</evidence>
<dbReference type="Gene3D" id="1.20.1070.10">
    <property type="entry name" value="Rhodopsin 7-helix transmembrane proteins"/>
    <property type="match status" value="1"/>
</dbReference>
<feature type="transmembrane region" description="Helical" evidence="11">
    <location>
        <begin position="268"/>
        <end position="291"/>
    </location>
</feature>
<evidence type="ECO:0000256" key="11">
    <source>
        <dbReference type="SAM" id="Phobius"/>
    </source>
</evidence>
<evidence type="ECO:0000256" key="7">
    <source>
        <dbReference type="ARBA" id="ARBA00023136"/>
    </source>
</evidence>
<dbReference type="SMART" id="SM01381">
    <property type="entry name" value="7TM_GPCR_Srsx"/>
    <property type="match status" value="1"/>
</dbReference>
<evidence type="ECO:0000256" key="5">
    <source>
        <dbReference type="ARBA" id="ARBA00022989"/>
    </source>
</evidence>
<evidence type="ECO:0000256" key="8">
    <source>
        <dbReference type="ARBA" id="ARBA00023170"/>
    </source>
</evidence>
<dbReference type="InterPro" id="IPR001681">
    <property type="entry name" value="Neurokn_rcpt"/>
</dbReference>
<dbReference type="InterPro" id="IPR017452">
    <property type="entry name" value="GPCR_Rhodpsn_7TM"/>
</dbReference>
<evidence type="ECO:0000256" key="1">
    <source>
        <dbReference type="ARBA" id="ARBA00004651"/>
    </source>
</evidence>
<protein>
    <recommendedName>
        <fullName evidence="12">G-protein coupled receptors family 1 profile domain-containing protein</fullName>
    </recommendedName>
</protein>
<feature type="transmembrane region" description="Helical" evidence="11">
    <location>
        <begin position="181"/>
        <end position="201"/>
    </location>
</feature>
<dbReference type="AlphaFoldDB" id="A0A8S1C885"/>
<dbReference type="Proteomes" id="UP000494165">
    <property type="component" value="Unassembled WGS sequence"/>
</dbReference>
<keyword evidence="4 10" id="KW-0812">Transmembrane</keyword>
<dbReference type="PANTHER" id="PTHR46925:SF2">
    <property type="entry name" value="G-PROTEIN COUPLED RECEPTOR TKR-1-RELATED"/>
    <property type="match status" value="1"/>
</dbReference>
<dbReference type="PRINTS" id="PR00237">
    <property type="entry name" value="GPCRRHODOPSN"/>
</dbReference>
<keyword evidence="14" id="KW-1185">Reference proteome</keyword>
<keyword evidence="9 10" id="KW-0807">Transducer</keyword>
<keyword evidence="3" id="KW-1003">Cell membrane</keyword>
<dbReference type="OrthoDB" id="5981855at2759"/>
<keyword evidence="5 11" id="KW-1133">Transmembrane helix</keyword>
<dbReference type="PROSITE" id="PS00237">
    <property type="entry name" value="G_PROTEIN_RECEP_F1_1"/>
    <property type="match status" value="1"/>
</dbReference>
<feature type="transmembrane region" description="Helical" evidence="11">
    <location>
        <begin position="137"/>
        <end position="161"/>
    </location>
</feature>
<accession>A0A8S1C885</accession>
<feature type="transmembrane region" description="Helical" evidence="11">
    <location>
        <begin position="358"/>
        <end position="376"/>
    </location>
</feature>
<name>A0A8S1C885_9INSE</name>
<dbReference type="EMBL" id="CADEPI010000037">
    <property type="protein sequence ID" value="CAB3368302.1"/>
    <property type="molecule type" value="Genomic_DNA"/>
</dbReference>
<dbReference type="InterPro" id="IPR000276">
    <property type="entry name" value="GPCR_Rhodpsn"/>
</dbReference>
<dbReference type="Pfam" id="PF00001">
    <property type="entry name" value="7tm_1"/>
    <property type="match status" value="1"/>
</dbReference>
<evidence type="ECO:0000256" key="3">
    <source>
        <dbReference type="ARBA" id="ARBA00022475"/>
    </source>
</evidence>
<feature type="domain" description="G-protein coupled receptors family 1 profile" evidence="12">
    <location>
        <begin position="116"/>
        <end position="373"/>
    </location>
</feature>
<evidence type="ECO:0000313" key="13">
    <source>
        <dbReference type="EMBL" id="CAB3368302.1"/>
    </source>
</evidence>
<gene>
    <name evidence="13" type="ORF">CLODIP_2_CD06766</name>
</gene>
<keyword evidence="7 11" id="KW-0472">Membrane</keyword>
<dbReference type="SUPFAM" id="SSF81321">
    <property type="entry name" value="Family A G protein-coupled receptor-like"/>
    <property type="match status" value="1"/>
</dbReference>
<proteinExistence type="inferred from homology"/>
<comment type="subcellular location">
    <subcellularLocation>
        <location evidence="1">Cell membrane</location>
        <topology evidence="1">Multi-pass membrane protein</topology>
    </subcellularLocation>
</comment>
<organism evidence="13 14">
    <name type="scientific">Cloeon dipterum</name>
    <dbReference type="NCBI Taxonomy" id="197152"/>
    <lineage>
        <taxon>Eukaryota</taxon>
        <taxon>Metazoa</taxon>
        <taxon>Ecdysozoa</taxon>
        <taxon>Arthropoda</taxon>
        <taxon>Hexapoda</taxon>
        <taxon>Insecta</taxon>
        <taxon>Pterygota</taxon>
        <taxon>Palaeoptera</taxon>
        <taxon>Ephemeroptera</taxon>
        <taxon>Pisciforma</taxon>
        <taxon>Baetidae</taxon>
        <taxon>Cloeon</taxon>
    </lineage>
</organism>
<evidence type="ECO:0000256" key="10">
    <source>
        <dbReference type="RuleBase" id="RU000688"/>
    </source>
</evidence>
<evidence type="ECO:0000256" key="6">
    <source>
        <dbReference type="ARBA" id="ARBA00023040"/>
    </source>
</evidence>
<dbReference type="PRINTS" id="PR00244">
    <property type="entry name" value="NEUROKININR"/>
</dbReference>
<reference evidence="13 14" key="1">
    <citation type="submission" date="2020-04" db="EMBL/GenBank/DDBJ databases">
        <authorList>
            <person name="Alioto T."/>
            <person name="Alioto T."/>
            <person name="Gomez Garrido J."/>
        </authorList>
    </citation>
    <scope>NUCLEOTIDE SEQUENCE [LARGE SCALE GENOMIC DNA]</scope>
</reference>